<accession>A0A0L8HV08</accession>
<sequence>MNIVIGPRIHEISERDFNLNLVKVAVLSHGHISLVIRKGVKRLRKVLLSVKCFMITNFKWNSKTRA</sequence>
<protein>
    <submittedName>
        <fullName evidence="1">Uncharacterized protein</fullName>
    </submittedName>
</protein>
<organism evidence="1">
    <name type="scientific">Octopus bimaculoides</name>
    <name type="common">California two-spotted octopus</name>
    <dbReference type="NCBI Taxonomy" id="37653"/>
    <lineage>
        <taxon>Eukaryota</taxon>
        <taxon>Metazoa</taxon>
        <taxon>Spiralia</taxon>
        <taxon>Lophotrochozoa</taxon>
        <taxon>Mollusca</taxon>
        <taxon>Cephalopoda</taxon>
        <taxon>Coleoidea</taxon>
        <taxon>Octopodiformes</taxon>
        <taxon>Octopoda</taxon>
        <taxon>Incirrata</taxon>
        <taxon>Octopodidae</taxon>
        <taxon>Octopus</taxon>
    </lineage>
</organism>
<gene>
    <name evidence="1" type="ORF">OCBIM_22005322mg</name>
</gene>
<dbReference type="AlphaFoldDB" id="A0A0L8HV08"/>
<evidence type="ECO:0000313" key="1">
    <source>
        <dbReference type="EMBL" id="KOF93039.1"/>
    </source>
</evidence>
<proteinExistence type="predicted"/>
<reference evidence="1" key="1">
    <citation type="submission" date="2015-07" db="EMBL/GenBank/DDBJ databases">
        <title>MeaNS - Measles Nucleotide Surveillance Program.</title>
        <authorList>
            <person name="Tran T."/>
            <person name="Druce J."/>
        </authorList>
    </citation>
    <scope>NUCLEOTIDE SEQUENCE</scope>
    <source>
        <strain evidence="1">UCB-OBI-ISO-001</strain>
        <tissue evidence="1">Gonad</tissue>
    </source>
</reference>
<dbReference type="EMBL" id="KQ417240">
    <property type="protein sequence ID" value="KOF93039.1"/>
    <property type="molecule type" value="Genomic_DNA"/>
</dbReference>
<name>A0A0L8HV08_OCTBM</name>